<dbReference type="SUPFAM" id="SSF46689">
    <property type="entry name" value="Homeodomain-like"/>
    <property type="match status" value="1"/>
</dbReference>
<dbReference type="InterPro" id="IPR009057">
    <property type="entry name" value="Homeodomain-like_sf"/>
</dbReference>
<dbReference type="AlphaFoldDB" id="A0AAF0Y6P6"/>
<dbReference type="CDD" id="cd00086">
    <property type="entry name" value="homeodomain"/>
    <property type="match status" value="1"/>
</dbReference>
<accession>A0AAF0Y6P6</accession>
<dbReference type="Proteomes" id="UP000827549">
    <property type="component" value="Chromosome 1"/>
</dbReference>
<protein>
    <submittedName>
        <fullName evidence="2">Uncharacterized protein</fullName>
    </submittedName>
</protein>
<name>A0AAF0Y6P6_9TREE</name>
<dbReference type="EMBL" id="CP086714">
    <property type="protein sequence ID" value="WOO77783.1"/>
    <property type="molecule type" value="Genomic_DNA"/>
</dbReference>
<proteinExistence type="predicted"/>
<feature type="compositionally biased region" description="Basic residues" evidence="1">
    <location>
        <begin position="145"/>
        <end position="159"/>
    </location>
</feature>
<dbReference type="Gene3D" id="1.10.10.60">
    <property type="entry name" value="Homeodomain-like"/>
    <property type="match status" value="1"/>
</dbReference>
<gene>
    <name evidence="2" type="ORF">LOC62_01G001344</name>
</gene>
<feature type="compositionally biased region" description="Polar residues" evidence="1">
    <location>
        <begin position="263"/>
        <end position="282"/>
    </location>
</feature>
<evidence type="ECO:0000313" key="3">
    <source>
        <dbReference type="Proteomes" id="UP000827549"/>
    </source>
</evidence>
<dbReference type="RefSeq" id="XP_062623815.1">
    <property type="nucleotide sequence ID" value="XM_062767831.1"/>
</dbReference>
<keyword evidence="3" id="KW-1185">Reference proteome</keyword>
<feature type="region of interest" description="Disordered" evidence="1">
    <location>
        <begin position="261"/>
        <end position="285"/>
    </location>
</feature>
<dbReference type="InterPro" id="IPR001356">
    <property type="entry name" value="HD"/>
</dbReference>
<evidence type="ECO:0000256" key="1">
    <source>
        <dbReference type="SAM" id="MobiDB-lite"/>
    </source>
</evidence>
<reference evidence="2" key="1">
    <citation type="submission" date="2023-10" db="EMBL/GenBank/DDBJ databases">
        <authorList>
            <person name="Noh H."/>
        </authorList>
    </citation>
    <scope>NUCLEOTIDE SEQUENCE</scope>
    <source>
        <strain evidence="2">DUCC4014</strain>
    </source>
</reference>
<dbReference type="GeneID" id="87804600"/>
<evidence type="ECO:0000313" key="2">
    <source>
        <dbReference type="EMBL" id="WOO77783.1"/>
    </source>
</evidence>
<dbReference type="GO" id="GO:0003677">
    <property type="term" value="F:DNA binding"/>
    <property type="evidence" value="ECO:0007669"/>
    <property type="project" value="InterPro"/>
</dbReference>
<organism evidence="2 3">
    <name type="scientific">Vanrija pseudolonga</name>
    <dbReference type="NCBI Taxonomy" id="143232"/>
    <lineage>
        <taxon>Eukaryota</taxon>
        <taxon>Fungi</taxon>
        <taxon>Dikarya</taxon>
        <taxon>Basidiomycota</taxon>
        <taxon>Agaricomycotina</taxon>
        <taxon>Tremellomycetes</taxon>
        <taxon>Trichosporonales</taxon>
        <taxon>Trichosporonaceae</taxon>
        <taxon>Vanrija</taxon>
    </lineage>
</organism>
<feature type="region of interest" description="Disordered" evidence="1">
    <location>
        <begin position="139"/>
        <end position="167"/>
    </location>
</feature>
<sequence>MVPIFSTLQPSEVFSPTLLSQLPRSKHKRVVDSVLHEVDELRNSCLQLFFSDTRHNTPSESNDQLTIREYESLYDQELRKFVEGIELHLMEDLASRRSSKRGSNFDRTTTGVLEAAYARASTLTHSECKIVARASGLTHQQFQNKRSREKKRTRTRSKRPAQQATIAHSHVTPDLQRYLPAATVAPDLGDQDDTVCPSTAPPIQASKPRVKDVSAAASDCNDTVGSMKGDVAACDALGAMSDWLNEAIFGSDAQYHTVPDGQVTKSVTPTEEPSEGSPNPLASDTEAIGDLAYWL</sequence>